<evidence type="ECO:0000313" key="5">
    <source>
        <dbReference type="Proteomes" id="UP000272025"/>
    </source>
</evidence>
<dbReference type="RefSeq" id="XP_028463119.1">
    <property type="nucleotide sequence ID" value="XM_028610746.1"/>
</dbReference>
<dbReference type="EMBL" id="ML119061">
    <property type="protein sequence ID" value="ROT35313.1"/>
    <property type="molecule type" value="Genomic_DNA"/>
</dbReference>
<feature type="region of interest" description="Disordered" evidence="1">
    <location>
        <begin position="272"/>
        <end position="352"/>
    </location>
</feature>
<feature type="region of interest" description="Disordered" evidence="1">
    <location>
        <begin position="405"/>
        <end position="431"/>
    </location>
</feature>
<feature type="transmembrane region" description="Helical" evidence="2">
    <location>
        <begin position="240"/>
        <end position="263"/>
    </location>
</feature>
<organism evidence="4 5">
    <name type="scientific">Sodiomyces alkalinus (strain CBS 110278 / VKM F-3762 / F11)</name>
    <name type="common">Alkaliphilic filamentous fungus</name>
    <dbReference type="NCBI Taxonomy" id="1314773"/>
    <lineage>
        <taxon>Eukaryota</taxon>
        <taxon>Fungi</taxon>
        <taxon>Dikarya</taxon>
        <taxon>Ascomycota</taxon>
        <taxon>Pezizomycotina</taxon>
        <taxon>Sordariomycetes</taxon>
        <taxon>Hypocreomycetidae</taxon>
        <taxon>Glomerellales</taxon>
        <taxon>Plectosphaerellaceae</taxon>
        <taxon>Sodiomyces</taxon>
    </lineage>
</organism>
<gene>
    <name evidence="4" type="ORF">SODALDRAFT_328633</name>
</gene>
<sequence length="476" mass="50428">MARLQAVLLALCYGVRTAIAQEEHQIGAVELLPNGLFPRFLDLTPKLVRRDGPPCNPGHHRCIDVDEDGFCCRNDQYCYIRPGGQPGCCAIGSLCDSNCDATAYQCTTTITTSGTTSTSSACCGRSCPTTSFFQCESEYGGNCCPYGATCASGGLCRMTRSTTPSAIVTPIDPGCTATTQRSCSDGGGCCDEWMHCTEVDRTRGCAPGNPSNGWTFVPDPDAEEEEDTGGSGGLSTAARAGIGVGVTVGACALIGGVVWFFCFGRRRHRQEQQQHQQQQQQQQQQQNQGGAREQQQQQDGSRRSSQPISGTGSHHPRGRRITGDHTPGGQAMSDVATDISRPTRRRGLTQDYFGPAAVAGPFTETATMSPATSPGLDRGVPLMAQSPNDIAAPVEIDSQVSPALPRRDDAAGATVASASAPPQHSPAAAENCFELYGTEISPERYARQQSQGSLSPWSPILTPQSMRGGSEPEPRP</sequence>
<feature type="chain" id="PRO_5018296986" description="Mid2 domain-containing protein" evidence="3">
    <location>
        <begin position="21"/>
        <end position="476"/>
    </location>
</feature>
<evidence type="ECO:0008006" key="6">
    <source>
        <dbReference type="Google" id="ProtNLM"/>
    </source>
</evidence>
<keyword evidence="2" id="KW-0812">Transmembrane</keyword>
<feature type="region of interest" description="Disordered" evidence="1">
    <location>
        <begin position="443"/>
        <end position="476"/>
    </location>
</feature>
<feature type="compositionally biased region" description="Polar residues" evidence="1">
    <location>
        <begin position="447"/>
        <end position="467"/>
    </location>
</feature>
<reference evidence="4 5" key="1">
    <citation type="journal article" date="2018" name="Mol. Ecol.">
        <title>The obligate alkalophilic soda-lake fungus Sodiomyces alkalinus has shifted to a protein diet.</title>
        <authorList>
            <person name="Grum-Grzhimaylo A.A."/>
            <person name="Falkoski D.L."/>
            <person name="van den Heuvel J."/>
            <person name="Valero-Jimenez C.A."/>
            <person name="Min B."/>
            <person name="Choi I.G."/>
            <person name="Lipzen A."/>
            <person name="Daum C.G."/>
            <person name="Aanen D.K."/>
            <person name="Tsang A."/>
            <person name="Henrissat B."/>
            <person name="Bilanenko E.N."/>
            <person name="de Vries R.P."/>
            <person name="van Kan J.A.L."/>
            <person name="Grigoriev I.V."/>
            <person name="Debets A.J.M."/>
        </authorList>
    </citation>
    <scope>NUCLEOTIDE SEQUENCE [LARGE SCALE GENOMIC DNA]</scope>
    <source>
        <strain evidence="4 5">F11</strain>
    </source>
</reference>
<dbReference type="STRING" id="1314773.A0A3N2PLB5"/>
<evidence type="ECO:0000313" key="4">
    <source>
        <dbReference type="EMBL" id="ROT35313.1"/>
    </source>
</evidence>
<name>A0A3N2PLB5_SODAK</name>
<feature type="compositionally biased region" description="Low complexity" evidence="1">
    <location>
        <begin position="411"/>
        <end position="429"/>
    </location>
</feature>
<dbReference type="GeneID" id="39579224"/>
<evidence type="ECO:0000256" key="1">
    <source>
        <dbReference type="SAM" id="MobiDB-lite"/>
    </source>
</evidence>
<dbReference type="Proteomes" id="UP000272025">
    <property type="component" value="Unassembled WGS sequence"/>
</dbReference>
<feature type="region of interest" description="Disordered" evidence="1">
    <location>
        <begin position="207"/>
        <end position="234"/>
    </location>
</feature>
<feature type="signal peptide" evidence="3">
    <location>
        <begin position="1"/>
        <end position="20"/>
    </location>
</feature>
<keyword evidence="2" id="KW-0472">Membrane</keyword>
<keyword evidence="2" id="KW-1133">Transmembrane helix</keyword>
<protein>
    <recommendedName>
        <fullName evidence="6">Mid2 domain-containing protein</fullName>
    </recommendedName>
</protein>
<evidence type="ECO:0000256" key="3">
    <source>
        <dbReference type="SAM" id="SignalP"/>
    </source>
</evidence>
<keyword evidence="3" id="KW-0732">Signal</keyword>
<dbReference type="AlphaFoldDB" id="A0A3N2PLB5"/>
<accession>A0A3N2PLB5</accession>
<dbReference type="OrthoDB" id="4499262at2759"/>
<feature type="compositionally biased region" description="Low complexity" evidence="1">
    <location>
        <begin position="273"/>
        <end position="306"/>
    </location>
</feature>
<proteinExistence type="predicted"/>
<evidence type="ECO:0000256" key="2">
    <source>
        <dbReference type="SAM" id="Phobius"/>
    </source>
</evidence>
<keyword evidence="5" id="KW-1185">Reference proteome</keyword>